<feature type="region of interest" description="Disordered" evidence="3">
    <location>
        <begin position="684"/>
        <end position="775"/>
    </location>
</feature>
<evidence type="ECO:0000256" key="3">
    <source>
        <dbReference type="SAM" id="MobiDB-lite"/>
    </source>
</evidence>
<feature type="domain" description="Lipid-binding serum glycoprotein N-terminal" evidence="4">
    <location>
        <begin position="167"/>
        <end position="401"/>
    </location>
</feature>
<dbReference type="InterPro" id="IPR017943">
    <property type="entry name" value="Bactericidal_perm-incr_a/b_dom"/>
</dbReference>
<feature type="non-terminal residue" evidence="6">
    <location>
        <position position="1"/>
    </location>
</feature>
<feature type="compositionally biased region" description="Pro residues" evidence="3">
    <location>
        <begin position="50"/>
        <end position="62"/>
    </location>
</feature>
<gene>
    <name evidence="6" type="ORF">PMAYCL1PPCAC_17221</name>
</gene>
<dbReference type="Gene3D" id="3.15.10.10">
    <property type="entry name" value="Bactericidal permeability-increasing protein, domain 1"/>
    <property type="match status" value="1"/>
</dbReference>
<sequence>RGFFDHLSPPYNGVSSSIQGPPSAPMRLLHCINALSLALLVAGQNYGQQAPPPPPPPPPAPAPSYGASAAAPPPAPAAPPPAEQAPVEAAPVAEGPTEAPMPIEPPPAEPAAADATAAATAVAAPAAAPAATGYMGPMMMPVGGYGGPDFDPNLLGGRKGFPGLRARLNMRFWQYASMMLHMILDREIQRARIPDIIQSTQPLLNGCVAFYNAYVSRFRSPCKVAVYPKPPNKIRLQIEGLDICVKGNLAGRISFIIPIDLEHWMPCGVLEVCIWGINIGVDVEVANGPCGPQINVCECAMTVDHVKMKITNGGLVGDIFNSHFARQASKQVKETLPRMLCKTIRKLVMEQVNTRSNLIPRAISLTQMAQIAGGALNRMPPRPDPVFCEQQCGMKMGALASMGVDNAVVAPQIPTAAYGASNATKFARSVGNREYPWEAFRDSRIPPMIQRSHLHPHVHMLSAGHVVRHHREIAIARTDARQQPFRRQDVYNGARPFRREKRQAFVLPNNLVALPISSLGRTGQSASRLILPRGPRGAASKSTAVAAAPPPAPPPQMMNPMCQMCMMSADDPAGLIRDFAMNLNLGKLKDMYLSTQLLMTCSTYNDYTVDLTGEFSPGGQGGTPFGPFPTMFPKPVDHHMVEAIVSDYTINSLLYWMHKKGFLNFRIGPETPKIGELLKTTCSEDEEGLADVPPQTDEETDTGAAATADAGAATETQDTAVEMQPAAPAEPAPVSEYGDKAPPPSDKQQYQDLPKRLRFRRKPRQHGKATLVLEGRRLHRRQPVAFVKLEKRIARQESTATSAAGAAATAAEAADPAASPVSVAGADPAAADATDPLAGGSLADLGICLGDILPAVKEKYPNRKIAIMIHTIRAPSICFSAAKGGSVIVDVQADADLCIEPTMEKVGTITVIVKVEASLQYRMMRLYGMGEITELKLMDMTGSLGLPQDALDNLGTLGKELISKVANDALMKGIPLNIGSGAPGLPLTFKNVDVCIINHGLWVGGDVMVSQDLIGMLSNQFRDIDISI</sequence>
<feature type="region of interest" description="Disordered" evidence="3">
    <location>
        <begin position="533"/>
        <end position="554"/>
    </location>
</feature>
<accession>A0AAN5I0P4</accession>
<name>A0AAN5I0P4_9BILA</name>
<comment type="caution">
    <text evidence="6">The sequence shown here is derived from an EMBL/GenBank/DDBJ whole genome shotgun (WGS) entry which is preliminary data.</text>
</comment>
<reference evidence="7" key="1">
    <citation type="submission" date="2022-10" db="EMBL/GenBank/DDBJ databases">
        <title>Genome assembly of Pristionchus species.</title>
        <authorList>
            <person name="Yoshida K."/>
            <person name="Sommer R.J."/>
        </authorList>
    </citation>
    <scope>NUCLEOTIDE SEQUENCE [LARGE SCALE GENOMIC DNA]</scope>
    <source>
        <strain evidence="7">RS5460</strain>
    </source>
</reference>
<dbReference type="InterPro" id="IPR017942">
    <property type="entry name" value="Lipid-bd_serum_glycop_N"/>
</dbReference>
<dbReference type="Pfam" id="PF01273">
    <property type="entry name" value="LBP_BPI_CETP"/>
    <property type="match status" value="1"/>
</dbReference>
<feature type="domain" description="Lipid-binding serum glycoprotein C-terminal" evidence="5">
    <location>
        <begin position="635"/>
        <end position="1005"/>
    </location>
</feature>
<proteinExistence type="inferred from homology"/>
<protein>
    <recommendedName>
        <fullName evidence="8">Lipid-binding serum glycoprotein C-terminal domain-containing protein</fullName>
    </recommendedName>
</protein>
<dbReference type="Gene3D" id="3.15.20.10">
    <property type="entry name" value="Bactericidal permeability-increasing protein, domain 2"/>
    <property type="match status" value="2"/>
</dbReference>
<dbReference type="AlphaFoldDB" id="A0AAN5I0P4"/>
<dbReference type="SMART" id="SM00329">
    <property type="entry name" value="BPI2"/>
    <property type="match status" value="1"/>
</dbReference>
<feature type="compositionally biased region" description="Pro residues" evidence="3">
    <location>
        <begin position="71"/>
        <end position="83"/>
    </location>
</feature>
<dbReference type="PANTHER" id="PTHR10504">
    <property type="entry name" value="BACTERICIDAL PERMEABILITY-INCREASING BPI PROTEIN-RELATED"/>
    <property type="match status" value="1"/>
</dbReference>
<comment type="similarity">
    <text evidence="1">Belongs to the BPI/LBP/Plunc superfamily. BPI/LBP family.</text>
</comment>
<evidence type="ECO:0000256" key="1">
    <source>
        <dbReference type="ARBA" id="ARBA00007292"/>
    </source>
</evidence>
<feature type="compositionally biased region" description="Low complexity" evidence="3">
    <location>
        <begin position="84"/>
        <end position="101"/>
    </location>
</feature>
<dbReference type="Pfam" id="PF02886">
    <property type="entry name" value="LBP_BPI_CETP_C"/>
    <property type="match status" value="2"/>
</dbReference>
<organism evidence="6 7">
    <name type="scientific">Pristionchus mayeri</name>
    <dbReference type="NCBI Taxonomy" id="1317129"/>
    <lineage>
        <taxon>Eukaryota</taxon>
        <taxon>Metazoa</taxon>
        <taxon>Ecdysozoa</taxon>
        <taxon>Nematoda</taxon>
        <taxon>Chromadorea</taxon>
        <taxon>Rhabditida</taxon>
        <taxon>Rhabditina</taxon>
        <taxon>Diplogasteromorpha</taxon>
        <taxon>Diplogasteroidea</taxon>
        <taxon>Neodiplogasteridae</taxon>
        <taxon>Pristionchus</taxon>
    </lineage>
</organism>
<feature type="region of interest" description="Disordered" evidence="3">
    <location>
        <begin position="1"/>
        <end position="20"/>
    </location>
</feature>
<feature type="compositionally biased region" description="Basic residues" evidence="3">
    <location>
        <begin position="756"/>
        <end position="767"/>
    </location>
</feature>
<dbReference type="SMART" id="SM00328">
    <property type="entry name" value="BPI1"/>
    <property type="match status" value="1"/>
</dbReference>
<dbReference type="InterPro" id="IPR001124">
    <property type="entry name" value="Lipid-bd_serum_glycop_C"/>
</dbReference>
<dbReference type="SUPFAM" id="SSF55394">
    <property type="entry name" value="Bactericidal permeability-increasing protein, BPI"/>
    <property type="match status" value="3"/>
</dbReference>
<evidence type="ECO:0008006" key="8">
    <source>
        <dbReference type="Google" id="ProtNLM"/>
    </source>
</evidence>
<keyword evidence="2" id="KW-1015">Disulfide bond</keyword>
<feature type="compositionally biased region" description="Low complexity" evidence="3">
    <location>
        <begin position="702"/>
        <end position="733"/>
    </location>
</feature>
<dbReference type="GO" id="GO:0005615">
    <property type="term" value="C:extracellular space"/>
    <property type="evidence" value="ECO:0007669"/>
    <property type="project" value="TreeGrafter"/>
</dbReference>
<evidence type="ECO:0000259" key="4">
    <source>
        <dbReference type="SMART" id="SM00328"/>
    </source>
</evidence>
<feature type="region of interest" description="Disordered" evidence="3">
    <location>
        <begin position="46"/>
        <end position="110"/>
    </location>
</feature>
<dbReference type="Proteomes" id="UP001328107">
    <property type="component" value="Unassembled WGS sequence"/>
</dbReference>
<dbReference type="InterPro" id="IPR032942">
    <property type="entry name" value="BPI/LBP/Plunc"/>
</dbReference>
<evidence type="ECO:0000256" key="2">
    <source>
        <dbReference type="ARBA" id="ARBA00023157"/>
    </source>
</evidence>
<evidence type="ECO:0000259" key="5">
    <source>
        <dbReference type="SMART" id="SM00329"/>
    </source>
</evidence>
<dbReference type="PANTHER" id="PTHR10504:SF144">
    <property type="entry name" value="BPI1 DOMAIN-CONTAINING PROTEIN"/>
    <property type="match status" value="1"/>
</dbReference>
<evidence type="ECO:0000313" key="6">
    <source>
        <dbReference type="EMBL" id="GMR47026.1"/>
    </source>
</evidence>
<dbReference type="GO" id="GO:0008289">
    <property type="term" value="F:lipid binding"/>
    <property type="evidence" value="ECO:0007669"/>
    <property type="project" value="InterPro"/>
</dbReference>
<dbReference type="EMBL" id="BTRK01000004">
    <property type="protein sequence ID" value="GMR47026.1"/>
    <property type="molecule type" value="Genomic_DNA"/>
</dbReference>
<keyword evidence="7" id="KW-1185">Reference proteome</keyword>
<evidence type="ECO:0000313" key="7">
    <source>
        <dbReference type="Proteomes" id="UP001328107"/>
    </source>
</evidence>